<dbReference type="CDD" id="cd00077">
    <property type="entry name" value="HDc"/>
    <property type="match status" value="1"/>
</dbReference>
<keyword evidence="1" id="KW-1133">Transmembrane helix</keyword>
<keyword evidence="1" id="KW-0812">Transmembrane</keyword>
<reference evidence="3 4" key="1">
    <citation type="submission" date="2019-10" db="EMBL/GenBank/DDBJ databases">
        <title>Alkaliphilus serpentinus sp. nov. and Alkaliphilus pronyensis sp. nov., two novel anaerobic alkaliphilic species isolated from the serpentinized-hosted hydrothermal field of the Prony Bay (New Caledonia).</title>
        <authorList>
            <person name="Postec A."/>
        </authorList>
    </citation>
    <scope>NUCLEOTIDE SEQUENCE [LARGE SCALE GENOMIC DNA]</scope>
    <source>
        <strain evidence="3 4">LacT</strain>
    </source>
</reference>
<evidence type="ECO:0000313" key="4">
    <source>
        <dbReference type="Proteomes" id="UP000465601"/>
    </source>
</evidence>
<dbReference type="AlphaFoldDB" id="A0A833HRM8"/>
<evidence type="ECO:0000313" key="3">
    <source>
        <dbReference type="EMBL" id="KAB3533254.1"/>
    </source>
</evidence>
<feature type="transmembrane region" description="Helical" evidence="1">
    <location>
        <begin position="337"/>
        <end position="363"/>
    </location>
</feature>
<dbReference type="Proteomes" id="UP000465601">
    <property type="component" value="Unassembled WGS sequence"/>
</dbReference>
<feature type="domain" description="HD/PDEase" evidence="2">
    <location>
        <begin position="477"/>
        <end position="634"/>
    </location>
</feature>
<accession>A0A833HRM8</accession>
<dbReference type="SUPFAM" id="SSF109604">
    <property type="entry name" value="HD-domain/PDEase-like"/>
    <property type="match status" value="1"/>
</dbReference>
<proteinExistence type="predicted"/>
<feature type="transmembrane region" description="Helical" evidence="1">
    <location>
        <begin position="306"/>
        <end position="331"/>
    </location>
</feature>
<dbReference type="SMART" id="SM00471">
    <property type="entry name" value="HDc"/>
    <property type="match status" value="1"/>
</dbReference>
<dbReference type="EMBL" id="WBZB01000004">
    <property type="protein sequence ID" value="KAB3533254.1"/>
    <property type="molecule type" value="Genomic_DNA"/>
</dbReference>
<dbReference type="Pfam" id="PF01966">
    <property type="entry name" value="HD"/>
    <property type="match status" value="1"/>
</dbReference>
<evidence type="ECO:0000256" key="1">
    <source>
        <dbReference type="SAM" id="Phobius"/>
    </source>
</evidence>
<dbReference type="RefSeq" id="WP_151864580.1">
    <property type="nucleotide sequence ID" value="NZ_WBZB01000004.1"/>
</dbReference>
<organism evidence="3 4">
    <name type="scientific">Alkaliphilus serpentinus</name>
    <dbReference type="NCBI Taxonomy" id="1482731"/>
    <lineage>
        <taxon>Bacteria</taxon>
        <taxon>Bacillati</taxon>
        <taxon>Bacillota</taxon>
        <taxon>Clostridia</taxon>
        <taxon>Peptostreptococcales</taxon>
        <taxon>Natronincolaceae</taxon>
        <taxon>Alkaliphilus</taxon>
    </lineage>
</organism>
<feature type="transmembrane region" description="Helical" evidence="1">
    <location>
        <begin position="426"/>
        <end position="448"/>
    </location>
</feature>
<feature type="transmembrane region" description="Helical" evidence="1">
    <location>
        <begin position="271"/>
        <end position="294"/>
    </location>
</feature>
<feature type="transmembrane region" description="Helical" evidence="1">
    <location>
        <begin position="28"/>
        <end position="46"/>
    </location>
</feature>
<dbReference type="PANTHER" id="PTHR36442:SF1">
    <property type="entry name" value="CYCLIC-DI-AMP PHOSPHODIESTERASE PGPH"/>
    <property type="match status" value="1"/>
</dbReference>
<dbReference type="OrthoDB" id="9806952at2"/>
<dbReference type="InterPro" id="IPR003607">
    <property type="entry name" value="HD/PDEase_dom"/>
</dbReference>
<gene>
    <name evidence="3" type="ORF">F8153_01540</name>
</gene>
<dbReference type="InterPro" id="IPR052722">
    <property type="entry name" value="PgpH_phosphodiesterase"/>
</dbReference>
<dbReference type="NCBIfam" id="TIGR00277">
    <property type="entry name" value="HDIG"/>
    <property type="match status" value="1"/>
</dbReference>
<dbReference type="InterPro" id="IPR006675">
    <property type="entry name" value="HDIG_dom"/>
</dbReference>
<dbReference type="InterPro" id="IPR011621">
    <property type="entry name" value="Metal-dep_PHydrolase_7TM_intra"/>
</dbReference>
<dbReference type="InterPro" id="IPR006674">
    <property type="entry name" value="HD_domain"/>
</dbReference>
<name>A0A833HRM8_9FIRM</name>
<dbReference type="Gene3D" id="1.10.3210.10">
    <property type="entry name" value="Hypothetical protein af1432"/>
    <property type="match status" value="1"/>
</dbReference>
<feature type="transmembrane region" description="Helical" evidence="1">
    <location>
        <begin position="370"/>
        <end position="388"/>
    </location>
</feature>
<dbReference type="Pfam" id="PF07698">
    <property type="entry name" value="7TM-7TMR_HD"/>
    <property type="match status" value="1"/>
</dbReference>
<dbReference type="PANTHER" id="PTHR36442">
    <property type="entry name" value="CYCLIC-DI-AMP PHOSPHODIESTERASE PGPH"/>
    <property type="match status" value="1"/>
</dbReference>
<dbReference type="Pfam" id="PF07697">
    <property type="entry name" value="7TMR-HDED"/>
    <property type="match status" value="1"/>
</dbReference>
<keyword evidence="1" id="KW-0472">Membrane</keyword>
<dbReference type="InterPro" id="IPR011624">
    <property type="entry name" value="Metal-dep_PHydrolase_7TM_extra"/>
</dbReference>
<protein>
    <submittedName>
        <fullName evidence="3">HDIG domain-containing protein</fullName>
    </submittedName>
</protein>
<sequence length="703" mass="79338">MKIFKGLKDKQSNKFLDKMSNNLRIQHFLLAVLFFACVFAILLTSLKPPQFDLVVGQRAPVDIRASKDIEDSIETQRLKNLAAEEVDSEYKLETSFHMEVKKDIEKFFSFIYEIKDNQEMEFLDKKIALETNDLNITGPNITAALEASTEILRYLENYIYEIITTYMNDGIKIEELQIEKNNIKDYIMSIEDFDNNLKELSVAIINATIRPNQFLDLELTEQKRQEAMEAIEKVMIRKGDIILREGENVTYDKLQIMSELGLLAKDRKVDFMLYTGIASIVLVIEFLLVAYIYVFNKELLKKTSRLFMMILIFLCVLIISKVLAIISIYLIPVAVSAMLLAILIDARLAFLVNLCLTILISIVTGNDFSFIAMGLIGGTVGVFSVINTQQRGNIFVSGLIISIVNLITIIGIGFVSSSEITKTLTFGFYGVLNGILCSILTVGSLPLWETVFHIVTPLKLLELSNPNHPLLKKLLIEAPGTYHHSIIVGNLSEAATNAVGGNSLLARTGAFYHDIGKTSRPYFFKENQLSAENPHDKINPSLSSLIITGHVKEGLELANKYKLPEEIKDFITQHHGNTLVAYFYHKAKNANSDEEIDENTFRYNGTKPLNKETAIVMLADSVEAAVRSLTSHTKEKIEAMIHKIFKDKLEDGQLEDCNLTLKELEKIKQAFLSVLLGIFHERIAYPDQDIKELKGRKAHESSN</sequence>
<comment type="caution">
    <text evidence="3">The sequence shown here is derived from an EMBL/GenBank/DDBJ whole genome shotgun (WGS) entry which is preliminary data.</text>
</comment>
<evidence type="ECO:0000259" key="2">
    <source>
        <dbReference type="SMART" id="SM00471"/>
    </source>
</evidence>
<keyword evidence="4" id="KW-1185">Reference proteome</keyword>
<feature type="transmembrane region" description="Helical" evidence="1">
    <location>
        <begin position="394"/>
        <end position="414"/>
    </location>
</feature>